<evidence type="ECO:0000259" key="1">
    <source>
        <dbReference type="Pfam" id="PF00248"/>
    </source>
</evidence>
<organism evidence="2 3">
    <name type="scientific">Rhodoglobus vestalii</name>
    <dbReference type="NCBI Taxonomy" id="193384"/>
    <lineage>
        <taxon>Bacteria</taxon>
        <taxon>Bacillati</taxon>
        <taxon>Actinomycetota</taxon>
        <taxon>Actinomycetes</taxon>
        <taxon>Micrococcales</taxon>
        <taxon>Microbacteriaceae</taxon>
        <taxon>Rhodoglobus</taxon>
    </lineage>
</organism>
<gene>
    <name evidence="2" type="ORF">FB472_1713</name>
</gene>
<evidence type="ECO:0000313" key="3">
    <source>
        <dbReference type="Proteomes" id="UP000316560"/>
    </source>
</evidence>
<dbReference type="InterPro" id="IPR023210">
    <property type="entry name" value="NADP_OxRdtase_dom"/>
</dbReference>
<keyword evidence="3" id="KW-1185">Reference proteome</keyword>
<accession>A0A8H2KBA2</accession>
<protein>
    <submittedName>
        <fullName evidence="2">Aldo/keto reductase family protein</fullName>
    </submittedName>
</protein>
<dbReference type="InterPro" id="IPR036812">
    <property type="entry name" value="NAD(P)_OxRdtase_dom_sf"/>
</dbReference>
<dbReference type="EMBL" id="VFRA01000001">
    <property type="protein sequence ID" value="TQO20101.1"/>
    <property type="molecule type" value="Genomic_DNA"/>
</dbReference>
<dbReference type="SUPFAM" id="SSF51430">
    <property type="entry name" value="NAD(P)-linked oxidoreductase"/>
    <property type="match status" value="1"/>
</dbReference>
<comment type="caution">
    <text evidence="2">The sequence shown here is derived from an EMBL/GenBank/DDBJ whole genome shotgun (WGS) entry which is preliminary data.</text>
</comment>
<reference evidence="2 3" key="1">
    <citation type="submission" date="2019-06" db="EMBL/GenBank/DDBJ databases">
        <title>Sequencing the genomes of 1000 actinobacteria strains.</title>
        <authorList>
            <person name="Klenk H.-P."/>
        </authorList>
    </citation>
    <scope>NUCLEOTIDE SEQUENCE [LARGE SCALE GENOMIC DNA]</scope>
    <source>
        <strain evidence="2 3">DSM 21947</strain>
    </source>
</reference>
<dbReference type="AlphaFoldDB" id="A0A8H2KBA2"/>
<name>A0A8H2KBA2_9MICO</name>
<dbReference type="Pfam" id="PF00248">
    <property type="entry name" value="Aldo_ket_red"/>
    <property type="match status" value="1"/>
</dbReference>
<evidence type="ECO:0000313" key="2">
    <source>
        <dbReference type="EMBL" id="TQO20101.1"/>
    </source>
</evidence>
<dbReference type="Proteomes" id="UP000316560">
    <property type="component" value="Unassembled WGS sequence"/>
</dbReference>
<feature type="domain" description="NADP-dependent oxidoreductase" evidence="1">
    <location>
        <begin position="2"/>
        <end position="61"/>
    </location>
</feature>
<dbReference type="Gene3D" id="3.20.20.100">
    <property type="entry name" value="NADP-dependent oxidoreductase domain"/>
    <property type="match status" value="1"/>
</dbReference>
<proteinExistence type="predicted"/>
<sequence length="68" mass="7460">MRDRGTPLVIHQPSYSMFNGWAKDGLLDTVDELGLGVIAFSPLAQGLLTDRYLGEIPADSRTVTRAVR</sequence>